<name>A0A8B8SJW0_CAMFR</name>
<proteinExistence type="predicted"/>
<evidence type="ECO:0000313" key="1">
    <source>
        <dbReference type="Proteomes" id="UP000694856"/>
    </source>
</evidence>
<organism evidence="1 2">
    <name type="scientific">Camelus ferus</name>
    <name type="common">Wild bactrian camel</name>
    <name type="synonym">Camelus bactrianus ferus</name>
    <dbReference type="NCBI Taxonomy" id="419612"/>
    <lineage>
        <taxon>Eukaryota</taxon>
        <taxon>Metazoa</taxon>
        <taxon>Chordata</taxon>
        <taxon>Craniata</taxon>
        <taxon>Vertebrata</taxon>
        <taxon>Euteleostomi</taxon>
        <taxon>Mammalia</taxon>
        <taxon>Eutheria</taxon>
        <taxon>Laurasiatheria</taxon>
        <taxon>Artiodactyla</taxon>
        <taxon>Tylopoda</taxon>
        <taxon>Camelidae</taxon>
        <taxon>Camelus</taxon>
    </lineage>
</organism>
<keyword evidence="1" id="KW-1185">Reference proteome</keyword>
<protein>
    <submittedName>
        <fullName evidence="2">Uncharacterized protein LOC106730830</fullName>
    </submittedName>
</protein>
<dbReference type="Proteomes" id="UP000694856">
    <property type="component" value="Chromosome 36"/>
</dbReference>
<reference evidence="2" key="1">
    <citation type="submission" date="2025-08" db="UniProtKB">
        <authorList>
            <consortium name="RefSeq"/>
        </authorList>
    </citation>
    <scope>IDENTIFICATION</scope>
    <source>
        <tissue evidence="2">Ear skin</tissue>
    </source>
</reference>
<dbReference type="KEGG" id="cfr:106730830"/>
<accession>A0A8B8SJW0</accession>
<evidence type="ECO:0000313" key="2">
    <source>
        <dbReference type="RefSeq" id="XP_032330145.1"/>
    </source>
</evidence>
<dbReference type="AlphaFoldDB" id="A0A8B8SJW0"/>
<gene>
    <name evidence="2" type="primary">LOC106730830</name>
</gene>
<sequence length="328" mass="36228">METDRKTETEESPLRRELVKEEDQSMVHFMTILSPGMHGRLSADPTGTRILICSLTDLRWLDQDPWHSSQYKLAGWKEGSFLTFTDPSLLSALPVHLSPSTFLLLPSSSHLLPPSLPQLLSQKPEDRWPSCACAVSARWTAVWKLQLRAGDLPQSLLSYVARTSSVAWALLPRLRASGRKAQLVLVKSAKGSVSAEGASVTSLSVSAPALSLCAAWGGSRAEAHRRGLQSTRTAGWWRRGSRTSLCHSSSCSSPSGWIGPPTSLGIRSPSSAPCLRRRTSWDWTQTAGHMWGLYLQAGMLQYSLIHHRYVLELLRSVNDFLWLGCKVV</sequence>
<dbReference type="RefSeq" id="XP_032330145.1">
    <property type="nucleotide sequence ID" value="XM_032474254.1"/>
</dbReference>
<dbReference type="GeneID" id="106730830"/>